<evidence type="ECO:0000256" key="1">
    <source>
        <dbReference type="ARBA" id="ARBA00004651"/>
    </source>
</evidence>
<feature type="domain" description="Major facilitator superfamily (MFS) profile" evidence="6">
    <location>
        <begin position="19"/>
        <end position="409"/>
    </location>
</feature>
<dbReference type="PROSITE" id="PS00217">
    <property type="entry name" value="SUGAR_TRANSPORT_2"/>
    <property type="match status" value="1"/>
</dbReference>
<evidence type="ECO:0000313" key="7">
    <source>
        <dbReference type="EMBL" id="TVT38714.1"/>
    </source>
</evidence>
<name>A0A558BQB8_9PSEU</name>
<feature type="transmembrane region" description="Helical" evidence="5">
    <location>
        <begin position="223"/>
        <end position="240"/>
    </location>
</feature>
<dbReference type="GO" id="GO:0046943">
    <property type="term" value="F:carboxylic acid transmembrane transporter activity"/>
    <property type="evidence" value="ECO:0007669"/>
    <property type="project" value="TreeGrafter"/>
</dbReference>
<feature type="transmembrane region" description="Helical" evidence="5">
    <location>
        <begin position="353"/>
        <end position="373"/>
    </location>
</feature>
<reference evidence="7 8" key="2">
    <citation type="submission" date="2019-08" db="EMBL/GenBank/DDBJ databases">
        <title>Amycolatopsis acidicola sp. nov., isolated from peat swamp forest soil.</title>
        <authorList>
            <person name="Srisuk N."/>
        </authorList>
    </citation>
    <scope>NUCLEOTIDE SEQUENCE [LARGE SCALE GENOMIC DNA]</scope>
    <source>
        <strain evidence="7 8">TBRC 6029</strain>
    </source>
</reference>
<feature type="transmembrane region" description="Helical" evidence="5">
    <location>
        <begin position="20"/>
        <end position="44"/>
    </location>
</feature>
<keyword evidence="4 5" id="KW-0472">Membrane</keyword>
<feature type="transmembrane region" description="Helical" evidence="5">
    <location>
        <begin position="385"/>
        <end position="404"/>
    </location>
</feature>
<dbReference type="EMBL" id="VJWX01000285">
    <property type="protein sequence ID" value="TVT38714.1"/>
    <property type="molecule type" value="Genomic_DNA"/>
</dbReference>
<accession>A0A558BQB8</accession>
<feature type="transmembrane region" description="Helical" evidence="5">
    <location>
        <begin position="296"/>
        <end position="312"/>
    </location>
</feature>
<feature type="transmembrane region" description="Helical" evidence="5">
    <location>
        <begin position="318"/>
        <end position="341"/>
    </location>
</feature>
<reference evidence="7 8" key="1">
    <citation type="submission" date="2019-07" db="EMBL/GenBank/DDBJ databases">
        <authorList>
            <person name="Duangmal K."/>
            <person name="Teo W.F.A."/>
        </authorList>
    </citation>
    <scope>NUCLEOTIDE SEQUENCE [LARGE SCALE GENOMIC DNA]</scope>
    <source>
        <strain evidence="7 8">TBRC 6029</strain>
    </source>
</reference>
<keyword evidence="8" id="KW-1185">Reference proteome</keyword>
<dbReference type="InterPro" id="IPR020846">
    <property type="entry name" value="MFS_dom"/>
</dbReference>
<keyword evidence="3 5" id="KW-1133">Transmembrane helix</keyword>
<feature type="transmembrane region" description="Helical" evidence="5">
    <location>
        <begin position="152"/>
        <end position="169"/>
    </location>
</feature>
<evidence type="ECO:0000259" key="6">
    <source>
        <dbReference type="PROSITE" id="PS50850"/>
    </source>
</evidence>
<dbReference type="Pfam" id="PF07690">
    <property type="entry name" value="MFS_1"/>
    <property type="match status" value="1"/>
</dbReference>
<dbReference type="PROSITE" id="PS50850">
    <property type="entry name" value="MFS"/>
    <property type="match status" value="1"/>
</dbReference>
<dbReference type="InterPro" id="IPR005829">
    <property type="entry name" value="Sugar_transporter_CS"/>
</dbReference>
<comment type="subcellular location">
    <subcellularLocation>
        <location evidence="1">Cell membrane</location>
        <topology evidence="1">Multi-pass membrane protein</topology>
    </subcellularLocation>
</comment>
<evidence type="ECO:0000313" key="8">
    <source>
        <dbReference type="Proteomes" id="UP000320011"/>
    </source>
</evidence>
<dbReference type="InterPro" id="IPR036259">
    <property type="entry name" value="MFS_trans_sf"/>
</dbReference>
<proteinExistence type="predicted"/>
<dbReference type="SUPFAM" id="SSF103473">
    <property type="entry name" value="MFS general substrate transporter"/>
    <property type="match status" value="1"/>
</dbReference>
<dbReference type="PANTHER" id="PTHR23508:SF10">
    <property type="entry name" value="CARBOXYLIC ACID TRANSPORTER PROTEIN HOMOLOG"/>
    <property type="match status" value="1"/>
</dbReference>
<dbReference type="RefSeq" id="WP_144591030.1">
    <property type="nucleotide sequence ID" value="NZ_VJWX01000285.1"/>
</dbReference>
<dbReference type="CDD" id="cd17316">
    <property type="entry name" value="MFS_SV2_like"/>
    <property type="match status" value="1"/>
</dbReference>
<gene>
    <name evidence="7" type="ORF">FNH05_24330</name>
</gene>
<feature type="transmembrane region" description="Helical" evidence="5">
    <location>
        <begin position="260"/>
        <end position="284"/>
    </location>
</feature>
<evidence type="ECO:0000256" key="3">
    <source>
        <dbReference type="ARBA" id="ARBA00022989"/>
    </source>
</evidence>
<keyword evidence="2 5" id="KW-0812">Transmembrane</keyword>
<dbReference type="GO" id="GO:0005886">
    <property type="term" value="C:plasma membrane"/>
    <property type="evidence" value="ECO:0007669"/>
    <property type="project" value="UniProtKB-SubCell"/>
</dbReference>
<organism evidence="7 8">
    <name type="scientific">Amycolatopsis rhizosphaerae</name>
    <dbReference type="NCBI Taxonomy" id="2053003"/>
    <lineage>
        <taxon>Bacteria</taxon>
        <taxon>Bacillati</taxon>
        <taxon>Actinomycetota</taxon>
        <taxon>Actinomycetes</taxon>
        <taxon>Pseudonocardiales</taxon>
        <taxon>Pseudonocardiaceae</taxon>
        <taxon>Amycolatopsis</taxon>
    </lineage>
</organism>
<dbReference type="OrthoDB" id="9787026at2"/>
<feature type="transmembrane region" description="Helical" evidence="5">
    <location>
        <begin position="84"/>
        <end position="104"/>
    </location>
</feature>
<comment type="caution">
    <text evidence="7">The sequence shown here is derived from an EMBL/GenBank/DDBJ whole genome shotgun (WGS) entry which is preliminary data.</text>
</comment>
<dbReference type="InterPro" id="IPR011701">
    <property type="entry name" value="MFS"/>
</dbReference>
<dbReference type="Proteomes" id="UP000320011">
    <property type="component" value="Unassembled WGS sequence"/>
</dbReference>
<dbReference type="Gene3D" id="1.20.1250.20">
    <property type="entry name" value="MFS general substrate transporter like domains"/>
    <property type="match status" value="2"/>
</dbReference>
<dbReference type="PANTHER" id="PTHR23508">
    <property type="entry name" value="CARBOXYLIC ACID TRANSPORTER PROTEIN HOMOLOG"/>
    <property type="match status" value="1"/>
</dbReference>
<sequence>MTQSSAEARARLTPDQRNSFLAAVLGWMMDAFDYFIVVFVYADIAKSFGMQKTDVVFITTATLLMRPVGALLFGLWADRVGRRIPLMVDVVFYSVAGFLCAFAPNFTVLLVLRLLYGIGMGGEWGLGAALAMEKIPAKRRGFFSGILQEGYSFGYLLASLAALVVLHWAGLSWRWLFALSVIPALISLIIRSRVKESEVWESARRRMRVTRTSIREILFDPKIIRRFGYLVLLMTAFNWMSHGTQDVYPTFLAAHGSGGAGLSSTTATWIAVVYNIGAITGGLIFGSLSERFGRRYTIAFCAVLGLPIVPLFALSRTAALLCLGSFLMQVMVQGAWGIIPAHLTEMSPDAIRGFYPGVTYQLGNCLAAFNLPIQESLAAHHGYPFALTVTVVPVLIVVATLTLVGKEAKGIEFGTERTATAPVVAED</sequence>
<evidence type="ECO:0000256" key="5">
    <source>
        <dbReference type="SAM" id="Phobius"/>
    </source>
</evidence>
<dbReference type="AlphaFoldDB" id="A0A558BQB8"/>
<dbReference type="Pfam" id="PF00083">
    <property type="entry name" value="Sugar_tr"/>
    <property type="match status" value="1"/>
</dbReference>
<protein>
    <submittedName>
        <fullName evidence="7">MFS transporter</fullName>
    </submittedName>
</protein>
<dbReference type="InterPro" id="IPR005828">
    <property type="entry name" value="MFS_sugar_transport-like"/>
</dbReference>
<evidence type="ECO:0000256" key="2">
    <source>
        <dbReference type="ARBA" id="ARBA00022692"/>
    </source>
</evidence>
<evidence type="ECO:0000256" key="4">
    <source>
        <dbReference type="ARBA" id="ARBA00023136"/>
    </source>
</evidence>
<feature type="transmembrane region" description="Helical" evidence="5">
    <location>
        <begin position="56"/>
        <end position="77"/>
    </location>
</feature>